<dbReference type="EMBL" id="RXOL01000002">
    <property type="protein sequence ID" value="RVQ67676.1"/>
    <property type="molecule type" value="Genomic_DNA"/>
</dbReference>
<comment type="caution">
    <text evidence="1">The sequence shown here is derived from an EMBL/GenBank/DDBJ whole genome shotgun (WGS) entry which is preliminary data.</text>
</comment>
<organism evidence="1 2">
    <name type="scientific">Croceicoccus ponticola</name>
    <dbReference type="NCBI Taxonomy" id="2217664"/>
    <lineage>
        <taxon>Bacteria</taxon>
        <taxon>Pseudomonadati</taxon>
        <taxon>Pseudomonadota</taxon>
        <taxon>Alphaproteobacteria</taxon>
        <taxon>Sphingomonadales</taxon>
        <taxon>Erythrobacteraceae</taxon>
        <taxon>Croceicoccus</taxon>
    </lineage>
</organism>
<reference evidence="1 2" key="1">
    <citation type="submission" date="2018-12" db="EMBL/GenBank/DDBJ databases">
        <title>Croceicoccus ponticola sp. nov., a lipolytic bacterium isolated from seawater.</title>
        <authorList>
            <person name="Yoon J.-H."/>
        </authorList>
    </citation>
    <scope>NUCLEOTIDE SEQUENCE [LARGE SCALE GENOMIC DNA]</scope>
    <source>
        <strain evidence="1 2">GM-16</strain>
    </source>
</reference>
<dbReference type="OrthoDB" id="7427418at2"/>
<sequence length="143" mass="16174">MGARTVSLDALLIDAADHAPFEIEDEGAAPRVEAETASRLAIEAFDALLDRYETTMRDRASRELAKKALRKRATMPGTVHPDDIVALDRDLAIERAIVTRYVFADSEKAKFDPEHPLDSEKQRQISRRVLRNLRAQTDRTLFN</sequence>
<dbReference type="RefSeq" id="WP_127612185.1">
    <property type="nucleotide sequence ID" value="NZ_RXOL01000002.1"/>
</dbReference>
<protein>
    <submittedName>
        <fullName evidence="1">Uncharacterized protein</fullName>
    </submittedName>
</protein>
<keyword evidence="2" id="KW-1185">Reference proteome</keyword>
<gene>
    <name evidence="1" type="ORF">EKN06_06985</name>
</gene>
<accession>A0A437GYE6</accession>
<evidence type="ECO:0000313" key="2">
    <source>
        <dbReference type="Proteomes" id="UP000283003"/>
    </source>
</evidence>
<dbReference type="AlphaFoldDB" id="A0A437GYE6"/>
<evidence type="ECO:0000313" key="1">
    <source>
        <dbReference type="EMBL" id="RVQ67676.1"/>
    </source>
</evidence>
<name>A0A437GYE6_9SPHN</name>
<dbReference type="Proteomes" id="UP000283003">
    <property type="component" value="Unassembled WGS sequence"/>
</dbReference>
<proteinExistence type="predicted"/>